<keyword evidence="1" id="KW-0472">Membrane</keyword>
<name>A0A8J3ADF8_9BACI</name>
<evidence type="ECO:0000256" key="1">
    <source>
        <dbReference type="SAM" id="Phobius"/>
    </source>
</evidence>
<dbReference type="AlphaFoldDB" id="A0A8J3ADF8"/>
<gene>
    <name evidence="2" type="ORF">GCM10007380_08430</name>
</gene>
<sequence>MVKLKNKHFNKMVFLPFLIVFSIAIGTLGWYTIYQRFFTDQGEVYQNWKVDIGKPTQSTIIIDELGGLGLDGELYKQYKYDSESIKRLEKKPYWIKVTNNNIKIVNQKVTDFTDLFIENDIHAKKNKRTLLRHPINLNTNCYYYIKQNKKKPDEYAIFVLNPIEKKLYLFENYL</sequence>
<protein>
    <submittedName>
        <fullName evidence="2">Uncharacterized protein</fullName>
    </submittedName>
</protein>
<proteinExistence type="predicted"/>
<reference evidence="3" key="1">
    <citation type="journal article" date="2019" name="Int. J. Syst. Evol. Microbiol.">
        <title>The Global Catalogue of Microorganisms (GCM) 10K type strain sequencing project: providing services to taxonomists for standard genome sequencing and annotation.</title>
        <authorList>
            <consortium name="The Broad Institute Genomics Platform"/>
            <consortium name="The Broad Institute Genome Sequencing Center for Infectious Disease"/>
            <person name="Wu L."/>
            <person name="Ma J."/>
        </authorList>
    </citation>
    <scope>NUCLEOTIDE SEQUENCE [LARGE SCALE GENOMIC DNA]</scope>
    <source>
        <strain evidence="3">CGMCC 1.14993</strain>
    </source>
</reference>
<accession>A0A8J3ADF8</accession>
<dbReference type="EMBL" id="BMHB01000001">
    <property type="protein sequence ID" value="GGI11556.1"/>
    <property type="molecule type" value="Genomic_DNA"/>
</dbReference>
<evidence type="ECO:0000313" key="2">
    <source>
        <dbReference type="EMBL" id="GGI11556.1"/>
    </source>
</evidence>
<dbReference type="Proteomes" id="UP000626244">
    <property type="component" value="Unassembled WGS sequence"/>
</dbReference>
<organism evidence="2 3">
    <name type="scientific">Gottfriedia solisilvae</name>
    <dbReference type="NCBI Taxonomy" id="1516104"/>
    <lineage>
        <taxon>Bacteria</taxon>
        <taxon>Bacillati</taxon>
        <taxon>Bacillota</taxon>
        <taxon>Bacilli</taxon>
        <taxon>Bacillales</taxon>
        <taxon>Bacillaceae</taxon>
        <taxon>Gottfriedia</taxon>
    </lineage>
</organism>
<evidence type="ECO:0000313" key="3">
    <source>
        <dbReference type="Proteomes" id="UP000626244"/>
    </source>
</evidence>
<keyword evidence="1" id="KW-0812">Transmembrane</keyword>
<comment type="caution">
    <text evidence="2">The sequence shown here is derived from an EMBL/GenBank/DDBJ whole genome shotgun (WGS) entry which is preliminary data.</text>
</comment>
<keyword evidence="3" id="KW-1185">Reference proteome</keyword>
<feature type="transmembrane region" description="Helical" evidence="1">
    <location>
        <begin position="12"/>
        <end position="33"/>
    </location>
</feature>
<dbReference type="OrthoDB" id="2875446at2"/>
<keyword evidence="1" id="KW-1133">Transmembrane helix</keyword>